<proteinExistence type="predicted"/>
<protein>
    <submittedName>
        <fullName evidence="7">Uncharacterized protein</fullName>
    </submittedName>
</protein>
<feature type="transmembrane region" description="Helical" evidence="6">
    <location>
        <begin position="294"/>
        <end position="313"/>
    </location>
</feature>
<evidence type="ECO:0000256" key="5">
    <source>
        <dbReference type="SAM" id="MobiDB-lite"/>
    </source>
</evidence>
<keyword evidence="8" id="KW-1185">Reference proteome</keyword>
<reference evidence="7 8" key="1">
    <citation type="journal article" date="2021" name="Sci. Rep.">
        <title>The genome of the diatom Chaetoceros tenuissimus carries an ancient integrated fragment of an extant virus.</title>
        <authorList>
            <person name="Hongo Y."/>
            <person name="Kimura K."/>
            <person name="Takaki Y."/>
            <person name="Yoshida Y."/>
            <person name="Baba S."/>
            <person name="Kobayashi G."/>
            <person name="Nagasaki K."/>
            <person name="Hano T."/>
            <person name="Tomaru Y."/>
        </authorList>
    </citation>
    <scope>NUCLEOTIDE SEQUENCE [LARGE SCALE GENOMIC DNA]</scope>
    <source>
        <strain evidence="7 8">NIES-3715</strain>
    </source>
</reference>
<evidence type="ECO:0000256" key="4">
    <source>
        <dbReference type="ARBA" id="ARBA00023136"/>
    </source>
</evidence>
<gene>
    <name evidence="7" type="ORF">CTEN210_17744</name>
</gene>
<organism evidence="7 8">
    <name type="scientific">Chaetoceros tenuissimus</name>
    <dbReference type="NCBI Taxonomy" id="426638"/>
    <lineage>
        <taxon>Eukaryota</taxon>
        <taxon>Sar</taxon>
        <taxon>Stramenopiles</taxon>
        <taxon>Ochrophyta</taxon>
        <taxon>Bacillariophyta</taxon>
        <taxon>Coscinodiscophyceae</taxon>
        <taxon>Chaetocerotophycidae</taxon>
        <taxon>Chaetocerotales</taxon>
        <taxon>Chaetocerotaceae</taxon>
        <taxon>Chaetoceros</taxon>
    </lineage>
</organism>
<feature type="transmembrane region" description="Helical" evidence="6">
    <location>
        <begin position="129"/>
        <end position="148"/>
    </location>
</feature>
<evidence type="ECO:0000256" key="6">
    <source>
        <dbReference type="SAM" id="Phobius"/>
    </source>
</evidence>
<accession>A0AAD3DBD0</accession>
<evidence type="ECO:0000256" key="1">
    <source>
        <dbReference type="ARBA" id="ARBA00004141"/>
    </source>
</evidence>
<evidence type="ECO:0000256" key="3">
    <source>
        <dbReference type="ARBA" id="ARBA00022989"/>
    </source>
</evidence>
<feature type="transmembrane region" description="Helical" evidence="6">
    <location>
        <begin position="325"/>
        <end position="346"/>
    </location>
</feature>
<feature type="transmembrane region" description="Helical" evidence="6">
    <location>
        <begin position="195"/>
        <end position="218"/>
    </location>
</feature>
<name>A0AAD3DBD0_9STRA</name>
<dbReference type="Gene3D" id="1.20.1070.10">
    <property type="entry name" value="Rhodopsin 7-helix transmembrane proteins"/>
    <property type="match status" value="1"/>
</dbReference>
<feature type="region of interest" description="Disordered" evidence="5">
    <location>
        <begin position="227"/>
        <end position="253"/>
    </location>
</feature>
<dbReference type="PANTHER" id="PTHR23112">
    <property type="entry name" value="G PROTEIN-COUPLED RECEPTOR 157-RELATED"/>
    <property type="match status" value="1"/>
</dbReference>
<feature type="transmembrane region" description="Helical" evidence="6">
    <location>
        <begin position="86"/>
        <end position="109"/>
    </location>
</feature>
<dbReference type="GO" id="GO:0004930">
    <property type="term" value="F:G protein-coupled receptor activity"/>
    <property type="evidence" value="ECO:0007669"/>
    <property type="project" value="TreeGrafter"/>
</dbReference>
<keyword evidence="2 6" id="KW-0812">Transmembrane</keyword>
<comment type="subcellular location">
    <subcellularLocation>
        <location evidence="1">Membrane</location>
        <topology evidence="1">Multi-pass membrane protein</topology>
    </subcellularLocation>
</comment>
<keyword evidence="3 6" id="KW-1133">Transmembrane helix</keyword>
<feature type="transmembrane region" description="Helical" evidence="6">
    <location>
        <begin position="45"/>
        <end position="66"/>
    </location>
</feature>
<dbReference type="AlphaFoldDB" id="A0AAD3DBD0"/>
<dbReference type="PANTHER" id="PTHR23112:SF0">
    <property type="entry name" value="TRANSMEMBRANE PROTEIN 116"/>
    <property type="match status" value="1"/>
</dbReference>
<sequence>MSQQIAVAANIVKCIFAFLSIASSSTIIHMIRFSPRGLKSSYSRIVFGLSIGDILQSSGAFLGPFAVPRGTPESPMAMGTTLTCDYAGFILILGISATFQYLLFLIYYFWRRVKFRVSPQKFAYGEERYFHILICSIAISMASVAVGMKATNPTKYGSICVLNAYPFGCGRGDLGDENYVECTRGKSALKIARSFGILLVLSVLCLLSLLASITCHVYSIERTFSKPSSQRASNNDVNEQENENENLEQEEDNNADEAVADVNVNVDEANANGEGNHDDEKKQTLTQKALHQSILYIMAIFVTFAAPLAFLSSPDNLNQKYIGTLILWLNSTLFPTYGIFLILIYTRPKVKVLSEMYPNAPWLLCFKIVLFSGGETPPAHELNPPRRLPPSSRPELSEAQQEEYALSWPSLGESDAEDYEEMLSSMIATSRNKDLFDQLASDR</sequence>
<dbReference type="Proteomes" id="UP001054902">
    <property type="component" value="Unassembled WGS sequence"/>
</dbReference>
<dbReference type="GO" id="GO:0007189">
    <property type="term" value="P:adenylate cyclase-activating G protein-coupled receptor signaling pathway"/>
    <property type="evidence" value="ECO:0007669"/>
    <property type="project" value="TreeGrafter"/>
</dbReference>
<evidence type="ECO:0000313" key="8">
    <source>
        <dbReference type="Proteomes" id="UP001054902"/>
    </source>
</evidence>
<feature type="transmembrane region" description="Helical" evidence="6">
    <location>
        <begin position="6"/>
        <end position="33"/>
    </location>
</feature>
<keyword evidence="4 6" id="KW-0472">Membrane</keyword>
<evidence type="ECO:0000313" key="7">
    <source>
        <dbReference type="EMBL" id="GFH61268.1"/>
    </source>
</evidence>
<comment type="caution">
    <text evidence="7">The sequence shown here is derived from an EMBL/GenBank/DDBJ whole genome shotgun (WGS) entry which is preliminary data.</text>
</comment>
<dbReference type="GO" id="GO:0005886">
    <property type="term" value="C:plasma membrane"/>
    <property type="evidence" value="ECO:0007669"/>
    <property type="project" value="TreeGrafter"/>
</dbReference>
<feature type="region of interest" description="Disordered" evidence="5">
    <location>
        <begin position="378"/>
        <end position="412"/>
    </location>
</feature>
<evidence type="ECO:0000256" key="2">
    <source>
        <dbReference type="ARBA" id="ARBA00022692"/>
    </source>
</evidence>
<feature type="compositionally biased region" description="Acidic residues" evidence="5">
    <location>
        <begin position="238"/>
        <end position="253"/>
    </location>
</feature>
<dbReference type="EMBL" id="BLLK01000074">
    <property type="protein sequence ID" value="GFH61268.1"/>
    <property type="molecule type" value="Genomic_DNA"/>
</dbReference>